<evidence type="ECO:0000313" key="2">
    <source>
        <dbReference type="EMBL" id="KAJ6044133.1"/>
    </source>
</evidence>
<keyword evidence="3" id="KW-1185">Reference proteome</keyword>
<feature type="compositionally biased region" description="Polar residues" evidence="1">
    <location>
        <begin position="80"/>
        <end position="97"/>
    </location>
</feature>
<feature type="region of interest" description="Disordered" evidence="1">
    <location>
        <begin position="57"/>
        <end position="121"/>
    </location>
</feature>
<dbReference type="EMBL" id="JAQJZL010000004">
    <property type="protein sequence ID" value="KAJ6044133.1"/>
    <property type="molecule type" value="Genomic_DNA"/>
</dbReference>
<comment type="caution">
    <text evidence="2">The sequence shown here is derived from an EMBL/GenBank/DDBJ whole genome shotgun (WGS) entry which is preliminary data.</text>
</comment>
<evidence type="ECO:0000256" key="1">
    <source>
        <dbReference type="SAM" id="MobiDB-lite"/>
    </source>
</evidence>
<gene>
    <name evidence="2" type="ORF">N7460_005488</name>
</gene>
<dbReference type="Proteomes" id="UP001219568">
    <property type="component" value="Unassembled WGS sequence"/>
</dbReference>
<accession>A0AAD6IF29</accession>
<reference evidence="2" key="2">
    <citation type="submission" date="2023-01" db="EMBL/GenBank/DDBJ databases">
        <authorList>
            <person name="Petersen C."/>
        </authorList>
    </citation>
    <scope>NUCLEOTIDE SEQUENCE</scope>
    <source>
        <strain evidence="2">IBT 15450</strain>
    </source>
</reference>
<feature type="region of interest" description="Disordered" evidence="1">
    <location>
        <begin position="188"/>
        <end position="207"/>
    </location>
</feature>
<proteinExistence type="predicted"/>
<reference evidence="2" key="1">
    <citation type="journal article" date="2023" name="IMA Fungus">
        <title>Comparative genomic study of the Penicillium genus elucidates a diverse pangenome and 15 lateral gene transfer events.</title>
        <authorList>
            <person name="Petersen C."/>
            <person name="Sorensen T."/>
            <person name="Nielsen M.R."/>
            <person name="Sondergaard T.E."/>
            <person name="Sorensen J.L."/>
            <person name="Fitzpatrick D.A."/>
            <person name="Frisvad J.C."/>
            <person name="Nielsen K.L."/>
        </authorList>
    </citation>
    <scope>NUCLEOTIDE SEQUENCE</scope>
    <source>
        <strain evidence="2">IBT 15450</strain>
    </source>
</reference>
<protein>
    <submittedName>
        <fullName evidence="2">Uncharacterized protein</fullName>
    </submittedName>
</protein>
<dbReference type="AlphaFoldDB" id="A0AAD6IF29"/>
<evidence type="ECO:0000313" key="3">
    <source>
        <dbReference type="Proteomes" id="UP001219568"/>
    </source>
</evidence>
<organism evidence="2 3">
    <name type="scientific">Penicillium canescens</name>
    <dbReference type="NCBI Taxonomy" id="5083"/>
    <lineage>
        <taxon>Eukaryota</taxon>
        <taxon>Fungi</taxon>
        <taxon>Dikarya</taxon>
        <taxon>Ascomycota</taxon>
        <taxon>Pezizomycotina</taxon>
        <taxon>Eurotiomycetes</taxon>
        <taxon>Eurotiomycetidae</taxon>
        <taxon>Eurotiales</taxon>
        <taxon>Aspergillaceae</taxon>
        <taxon>Penicillium</taxon>
    </lineage>
</organism>
<name>A0AAD6IF29_PENCN</name>
<sequence>MTEQAAFKLNRARALVRETQQWAARAGKTLLAVDLCQIEGRLGAAMEQYHVVLPPRQTAARTRAGSQNGNGARKPWYGPRQSQSHESPAGSRPSQSEGNRRNAPPLPTKNGGSQASPVSLIPRAPTAPRAMLLPAATNLPPQELLIDFTEVTEDVAVAGFARTVEKNESPDNTPVPMRVSLPFQPESDSLISFDSDSDTHSESNIKSKNSKVPALSATAPVFMPMAVSGAISGILLSFDEDVEVVPVTVASVMASSDQDLDRDLQPEDQVVEVDLAAATSVTSMASSQSANENKVSQLKDQKIVAVSPQSVNSSGASDSMEVDSTGISMGAEPSGAEPALHYDNDGPDSHKHARLVDDRSAVLVPVDVSPLIVTPRVVDDLDRTMYCVQKLRMLLEKHLLETTIRV</sequence>